<feature type="domain" description="TssC1 C-terminal" evidence="2">
    <location>
        <begin position="342"/>
        <end position="451"/>
    </location>
</feature>
<accession>A0ABZ2LPC9</accession>
<protein>
    <submittedName>
        <fullName evidence="3">Type VI secretion system contractile sheath large subunit</fullName>
    </submittedName>
</protein>
<dbReference type="InterPro" id="IPR044032">
    <property type="entry name" value="TssC1_C"/>
</dbReference>
<name>A0ABZ2LPC9_9BACT</name>
<dbReference type="Pfam" id="PF18945">
    <property type="entry name" value="VipB_2"/>
    <property type="match status" value="1"/>
</dbReference>
<evidence type="ECO:0000259" key="1">
    <source>
        <dbReference type="Pfam" id="PF05943"/>
    </source>
</evidence>
<dbReference type="EMBL" id="CP089984">
    <property type="protein sequence ID" value="WXB11758.1"/>
    <property type="molecule type" value="Genomic_DNA"/>
</dbReference>
<dbReference type="PANTHER" id="PTHR35565">
    <property type="entry name" value="CYTOPLASMIC PROTEIN-RELATED"/>
    <property type="match status" value="1"/>
</dbReference>
<dbReference type="PANTHER" id="PTHR35565:SF1">
    <property type="entry name" value="TYPE VI SECRETION SYSTEM CONTRACTILE SHEATH LARGE SUBUNIT"/>
    <property type="match status" value="1"/>
</dbReference>
<gene>
    <name evidence="3" type="primary">tssC</name>
    <name evidence="3" type="ORF">LZC94_28355</name>
</gene>
<reference evidence="3 4" key="1">
    <citation type="submission" date="2021-12" db="EMBL/GenBank/DDBJ databases">
        <title>Discovery of the Pendulisporaceae a myxobacterial family with distinct sporulation behavior and unique specialized metabolism.</title>
        <authorList>
            <person name="Garcia R."/>
            <person name="Popoff A."/>
            <person name="Bader C.D."/>
            <person name="Loehr J."/>
            <person name="Walesch S."/>
            <person name="Walt C."/>
            <person name="Boldt J."/>
            <person name="Bunk B."/>
            <person name="Haeckl F.J.F.P.J."/>
            <person name="Gunesch A.P."/>
            <person name="Birkelbach J."/>
            <person name="Nuebel U."/>
            <person name="Pietschmann T."/>
            <person name="Bach T."/>
            <person name="Mueller R."/>
        </authorList>
    </citation>
    <scope>NUCLEOTIDE SEQUENCE [LARGE SCALE GENOMIC DNA]</scope>
    <source>
        <strain evidence="3 4">MSr11954</strain>
    </source>
</reference>
<dbReference type="Pfam" id="PF05943">
    <property type="entry name" value="VipB"/>
    <property type="match status" value="1"/>
</dbReference>
<dbReference type="RefSeq" id="WP_394821378.1">
    <property type="nucleotide sequence ID" value="NZ_CP089984.1"/>
</dbReference>
<keyword evidence="4" id="KW-1185">Reference proteome</keyword>
<proteinExistence type="predicted"/>
<sequence>MTSPDTVRTSLSEEPPVDPWAKLLSSTSRIDRLIAKIDALLAEQVDAILHHPAFQSLEAAWRGLKFVIDRTDFAENIQVHLWSCSKEELRADLEESTDRTKSRFFRAVYTEEYGQHGGTPYAAIFADFSLASSPDDPAILVRDVALLRGMASVGAMAHAPVFLGAAPELFGVMCFDELAAMTDLPVIFEASKFHGWNAFRDTEDARYIGLLLPRMLLRLPYRDAEEAAAFVYDERVEHPSDHLWGSAIYAFAVRLAKSHARVRTAMALVGAAGDEPPVRDWHPAMNADACKPPVDIVLSPRLEASLSALGFIPLTCDAVDATLRFQTASSLQRPKAFSEEQATLDYFLGGQIPYLLFVSRFAHFIKVMAREQLGGHHTPEELQSTMTNWLHRYVNRADNPSMEMRFRYPLRGALVEVAEVEGQAGWFATNLFIVPHMRFKAAEFELSVSGRIERR</sequence>
<dbReference type="NCBIfam" id="TIGR03355">
    <property type="entry name" value="VI_chp_2"/>
    <property type="match status" value="1"/>
</dbReference>
<dbReference type="InterPro" id="IPR044031">
    <property type="entry name" value="TssC1_N"/>
</dbReference>
<dbReference type="InterPro" id="IPR010269">
    <property type="entry name" value="T6SS_TssC-like"/>
</dbReference>
<feature type="domain" description="TssC1 N-terminal" evidence="1">
    <location>
        <begin position="31"/>
        <end position="332"/>
    </location>
</feature>
<evidence type="ECO:0000313" key="4">
    <source>
        <dbReference type="Proteomes" id="UP001370348"/>
    </source>
</evidence>
<evidence type="ECO:0000259" key="2">
    <source>
        <dbReference type="Pfam" id="PF18945"/>
    </source>
</evidence>
<dbReference type="Proteomes" id="UP001370348">
    <property type="component" value="Chromosome"/>
</dbReference>
<evidence type="ECO:0000313" key="3">
    <source>
        <dbReference type="EMBL" id="WXB11758.1"/>
    </source>
</evidence>
<organism evidence="3 4">
    <name type="scientific">Pendulispora albinea</name>
    <dbReference type="NCBI Taxonomy" id="2741071"/>
    <lineage>
        <taxon>Bacteria</taxon>
        <taxon>Pseudomonadati</taxon>
        <taxon>Myxococcota</taxon>
        <taxon>Myxococcia</taxon>
        <taxon>Myxococcales</taxon>
        <taxon>Sorangiineae</taxon>
        <taxon>Pendulisporaceae</taxon>
        <taxon>Pendulispora</taxon>
    </lineage>
</organism>